<evidence type="ECO:0000313" key="1">
    <source>
        <dbReference type="EMBL" id="KAK7318170.1"/>
    </source>
</evidence>
<gene>
    <name evidence="1" type="ORF">RJT34_02869</name>
</gene>
<dbReference type="Proteomes" id="UP001359559">
    <property type="component" value="Unassembled WGS sequence"/>
</dbReference>
<comment type="caution">
    <text evidence="1">The sequence shown here is derived from an EMBL/GenBank/DDBJ whole genome shotgun (WGS) entry which is preliminary data.</text>
</comment>
<dbReference type="AlphaFoldDB" id="A0AAN9PZA1"/>
<keyword evidence="2" id="KW-1185">Reference proteome</keyword>
<organism evidence="1 2">
    <name type="scientific">Clitoria ternatea</name>
    <name type="common">Butterfly pea</name>
    <dbReference type="NCBI Taxonomy" id="43366"/>
    <lineage>
        <taxon>Eukaryota</taxon>
        <taxon>Viridiplantae</taxon>
        <taxon>Streptophyta</taxon>
        <taxon>Embryophyta</taxon>
        <taxon>Tracheophyta</taxon>
        <taxon>Spermatophyta</taxon>
        <taxon>Magnoliopsida</taxon>
        <taxon>eudicotyledons</taxon>
        <taxon>Gunneridae</taxon>
        <taxon>Pentapetalae</taxon>
        <taxon>rosids</taxon>
        <taxon>fabids</taxon>
        <taxon>Fabales</taxon>
        <taxon>Fabaceae</taxon>
        <taxon>Papilionoideae</taxon>
        <taxon>50 kb inversion clade</taxon>
        <taxon>NPAAA clade</taxon>
        <taxon>indigoferoid/millettioid clade</taxon>
        <taxon>Phaseoleae</taxon>
        <taxon>Clitoria</taxon>
    </lineage>
</organism>
<name>A0AAN9PZA1_CLITE</name>
<protein>
    <submittedName>
        <fullName evidence="1">Uncharacterized protein</fullName>
    </submittedName>
</protein>
<dbReference type="EMBL" id="JAYKXN010000001">
    <property type="protein sequence ID" value="KAK7318170.1"/>
    <property type="molecule type" value="Genomic_DNA"/>
</dbReference>
<evidence type="ECO:0000313" key="2">
    <source>
        <dbReference type="Proteomes" id="UP001359559"/>
    </source>
</evidence>
<proteinExistence type="predicted"/>
<sequence>MSEGSWGWFTYSVLVRFLSRGEKSKIMFPKVVFHFFSTEASLAEMGWKEEDQWRTSSSNLQHSQDQTG</sequence>
<reference evidence="1 2" key="1">
    <citation type="submission" date="2024-01" db="EMBL/GenBank/DDBJ databases">
        <title>The genomes of 5 underutilized Papilionoideae crops provide insights into root nodulation and disease resistance.</title>
        <authorList>
            <person name="Yuan L."/>
        </authorList>
    </citation>
    <scope>NUCLEOTIDE SEQUENCE [LARGE SCALE GENOMIC DNA]</scope>
    <source>
        <strain evidence="1">LY-2023</strain>
        <tissue evidence="1">Leaf</tissue>
    </source>
</reference>
<accession>A0AAN9PZA1</accession>